<dbReference type="EMBL" id="MU250532">
    <property type="protein sequence ID" value="KAG7447153.1"/>
    <property type="molecule type" value="Genomic_DNA"/>
</dbReference>
<accession>A0A9P8AT76</accession>
<dbReference type="AlphaFoldDB" id="A0A9P8AT76"/>
<dbReference type="Proteomes" id="UP000812287">
    <property type="component" value="Unassembled WGS sequence"/>
</dbReference>
<dbReference type="OrthoDB" id="2838587at2759"/>
<evidence type="ECO:0000313" key="1">
    <source>
        <dbReference type="EMBL" id="KAG7447153.1"/>
    </source>
</evidence>
<comment type="caution">
    <text evidence="1">The sequence shown here is derived from an EMBL/GenBank/DDBJ whole genome shotgun (WGS) entry which is preliminary data.</text>
</comment>
<protein>
    <submittedName>
        <fullName evidence="1">Uncharacterized protein</fullName>
    </submittedName>
</protein>
<gene>
    <name evidence="1" type="ORF">BT62DRAFT_63825</name>
</gene>
<evidence type="ECO:0000313" key="2">
    <source>
        <dbReference type="Proteomes" id="UP000812287"/>
    </source>
</evidence>
<sequence length="226" mass="26123">MFYPLDDLLPLAKYNKNETPEIREFAEHLLHSFRGQFTFDADEDNLRDAWRGLSELQEGLRFVISKDSPPNEATSRCVVDRLLTQIVTVVAKTQSSYAIRPTGISPNMMCDGQASYKLPIPTRRDIKQFATDHNILGKVSDHAAEIFDIFLCMLAVEFKMNDEHVAHRRIPIDFATPLRHQKLLAFAQEHITRITGFYLHDDIYHLTFYLGVLVRPQWSSFQNNLL</sequence>
<dbReference type="RefSeq" id="XP_043040653.1">
    <property type="nucleotide sequence ID" value="XM_043181725.1"/>
</dbReference>
<organism evidence="1 2">
    <name type="scientific">Guyanagaster necrorhizus</name>
    <dbReference type="NCBI Taxonomy" id="856835"/>
    <lineage>
        <taxon>Eukaryota</taxon>
        <taxon>Fungi</taxon>
        <taxon>Dikarya</taxon>
        <taxon>Basidiomycota</taxon>
        <taxon>Agaricomycotina</taxon>
        <taxon>Agaricomycetes</taxon>
        <taxon>Agaricomycetidae</taxon>
        <taxon>Agaricales</taxon>
        <taxon>Marasmiineae</taxon>
        <taxon>Physalacriaceae</taxon>
        <taxon>Guyanagaster</taxon>
    </lineage>
</organism>
<name>A0A9P8AT76_9AGAR</name>
<proteinExistence type="predicted"/>
<reference evidence="1" key="1">
    <citation type="submission" date="2020-11" db="EMBL/GenBank/DDBJ databases">
        <title>Adaptations for nitrogen fixation in a non-lichenized fungal sporocarp promotes dispersal by wood-feeding termites.</title>
        <authorList>
            <consortium name="DOE Joint Genome Institute"/>
            <person name="Koch R.A."/>
            <person name="Yoon G."/>
            <person name="Arayal U."/>
            <person name="Lail K."/>
            <person name="Amirebrahimi M."/>
            <person name="Labutti K."/>
            <person name="Lipzen A."/>
            <person name="Riley R."/>
            <person name="Barry K."/>
            <person name="Henrissat B."/>
            <person name="Grigoriev I.V."/>
            <person name="Herr J.R."/>
            <person name="Aime M.C."/>
        </authorList>
    </citation>
    <scope>NUCLEOTIDE SEQUENCE</scope>
    <source>
        <strain evidence="1">MCA 3950</strain>
    </source>
</reference>
<dbReference type="GeneID" id="66104021"/>
<keyword evidence="2" id="KW-1185">Reference proteome</keyword>